<feature type="domain" description="NAD(P)-binding" evidence="10">
    <location>
        <begin position="7"/>
        <end position="330"/>
    </location>
</feature>
<comment type="caution">
    <text evidence="11">The sequence shown here is derived from an EMBL/GenBank/DDBJ whole genome shotgun (WGS) entry which is preliminary data.</text>
</comment>
<evidence type="ECO:0000256" key="3">
    <source>
        <dbReference type="ARBA" id="ARBA00004947"/>
    </source>
</evidence>
<reference evidence="12" key="1">
    <citation type="submission" date="2018-02" db="EMBL/GenBank/DDBJ databases">
        <authorList>
            <person name="Clavel T."/>
            <person name="Strowig T."/>
        </authorList>
    </citation>
    <scope>NUCLEOTIDE SEQUENCE [LARGE SCALE GENOMIC DNA]</scope>
    <source>
        <strain evidence="12">DSM 100764</strain>
    </source>
</reference>
<dbReference type="UniPathway" id="UPA00214"/>
<comment type="similarity">
    <text evidence="4 9">Belongs to the NAD(P)-dependent epimerase/dehydratase family.</text>
</comment>
<dbReference type="InterPro" id="IPR036291">
    <property type="entry name" value="NAD(P)-bd_dom_sf"/>
</dbReference>
<comment type="subunit">
    <text evidence="9">Homodimer.</text>
</comment>
<evidence type="ECO:0000313" key="11">
    <source>
        <dbReference type="EMBL" id="PWB09834.1"/>
    </source>
</evidence>
<dbReference type="NCBIfam" id="TIGR01179">
    <property type="entry name" value="galE"/>
    <property type="match status" value="1"/>
</dbReference>
<sequence length="345" mass="37634">MSKERILVTGGTGYIGSHTTVELQNAGYDVVIVDNLSNSNVEVLDGIEKITGKRPAFVEADCTDLAAMQKLFADYPGIKGIINFAASKAVGESVEKPILYYRNNLNTLLNLLDIMGPNGVKGIVFSSSCTVYGEPDVNPVTEQSPIKKATSPYGNTKQISEEIITDVITSGAPFKSVILRYFNPVGAHPSAEIGELPNGVPQNLIPFVTQTAIGIRKELSVFGNDYDTPDGSCIRDFINVVDLAKAHVIAIQRMLEDKSQDKIEIFNLGTGIGLSVLELIESFERATGVKVPHKIVGRRTGDIEKVWANPEHANNVLGWKAETPIDDTMRSAWAWQCKLRERGIM</sequence>
<evidence type="ECO:0000256" key="2">
    <source>
        <dbReference type="ARBA" id="ARBA00001911"/>
    </source>
</evidence>
<keyword evidence="8 9" id="KW-0413">Isomerase</keyword>
<dbReference type="PANTHER" id="PTHR43725:SF47">
    <property type="entry name" value="UDP-GLUCOSE 4-EPIMERASE"/>
    <property type="match status" value="1"/>
</dbReference>
<dbReference type="Gene3D" id="3.90.25.10">
    <property type="entry name" value="UDP-galactose 4-epimerase, domain 1"/>
    <property type="match status" value="1"/>
</dbReference>
<dbReference type="Pfam" id="PF16363">
    <property type="entry name" value="GDP_Man_Dehyd"/>
    <property type="match status" value="1"/>
</dbReference>
<keyword evidence="7 9" id="KW-0520">NAD</keyword>
<comment type="catalytic activity">
    <reaction evidence="1 9">
        <text>UDP-alpha-D-glucose = UDP-alpha-D-galactose</text>
        <dbReference type="Rhea" id="RHEA:22168"/>
        <dbReference type="ChEBI" id="CHEBI:58885"/>
        <dbReference type="ChEBI" id="CHEBI:66914"/>
        <dbReference type="EC" id="5.1.3.2"/>
    </reaction>
</comment>
<evidence type="ECO:0000256" key="5">
    <source>
        <dbReference type="ARBA" id="ARBA00013189"/>
    </source>
</evidence>
<dbReference type="SUPFAM" id="SSF51735">
    <property type="entry name" value="NAD(P)-binding Rossmann-fold domains"/>
    <property type="match status" value="1"/>
</dbReference>
<evidence type="ECO:0000313" key="12">
    <source>
        <dbReference type="Proteomes" id="UP000244925"/>
    </source>
</evidence>
<dbReference type="GO" id="GO:0005829">
    <property type="term" value="C:cytosol"/>
    <property type="evidence" value="ECO:0007669"/>
    <property type="project" value="TreeGrafter"/>
</dbReference>
<proteinExistence type="inferred from homology"/>
<comment type="cofactor">
    <cofactor evidence="2 9">
        <name>NAD(+)</name>
        <dbReference type="ChEBI" id="CHEBI:57540"/>
    </cofactor>
</comment>
<dbReference type="Proteomes" id="UP000244925">
    <property type="component" value="Unassembled WGS sequence"/>
</dbReference>
<dbReference type="AlphaFoldDB" id="A0A2V1J2T7"/>
<dbReference type="CDD" id="cd05247">
    <property type="entry name" value="UDP_G4E_1_SDR_e"/>
    <property type="match status" value="1"/>
</dbReference>
<evidence type="ECO:0000256" key="1">
    <source>
        <dbReference type="ARBA" id="ARBA00000083"/>
    </source>
</evidence>
<dbReference type="EMBL" id="PUBV01000001">
    <property type="protein sequence ID" value="PWB09834.1"/>
    <property type="molecule type" value="Genomic_DNA"/>
</dbReference>
<dbReference type="Gene3D" id="3.40.50.720">
    <property type="entry name" value="NAD(P)-binding Rossmann-like Domain"/>
    <property type="match status" value="1"/>
</dbReference>
<dbReference type="GeneID" id="93424356"/>
<dbReference type="InterPro" id="IPR005886">
    <property type="entry name" value="UDP_G4E"/>
</dbReference>
<dbReference type="PANTHER" id="PTHR43725">
    <property type="entry name" value="UDP-GLUCOSE 4-EPIMERASE"/>
    <property type="match status" value="1"/>
</dbReference>
<dbReference type="InterPro" id="IPR016040">
    <property type="entry name" value="NAD(P)-bd_dom"/>
</dbReference>
<keyword evidence="9" id="KW-0119">Carbohydrate metabolism</keyword>
<dbReference type="GO" id="GO:0006012">
    <property type="term" value="P:galactose metabolic process"/>
    <property type="evidence" value="ECO:0007669"/>
    <property type="project" value="UniProtKB-UniPathway"/>
</dbReference>
<accession>A0A2V1J2T7</accession>
<dbReference type="EC" id="5.1.3.2" evidence="5 9"/>
<evidence type="ECO:0000256" key="6">
    <source>
        <dbReference type="ARBA" id="ARBA00018569"/>
    </source>
</evidence>
<name>A0A2V1J2T7_9BACT</name>
<evidence type="ECO:0000256" key="7">
    <source>
        <dbReference type="ARBA" id="ARBA00023027"/>
    </source>
</evidence>
<evidence type="ECO:0000256" key="8">
    <source>
        <dbReference type="ARBA" id="ARBA00023235"/>
    </source>
</evidence>
<gene>
    <name evidence="11" type="primary">galE</name>
    <name evidence="11" type="ORF">C5O25_01090</name>
</gene>
<dbReference type="FunFam" id="3.40.50.720:FF:000254">
    <property type="entry name" value="UDP-glucose 4-epimerase GalE"/>
    <property type="match status" value="1"/>
</dbReference>
<evidence type="ECO:0000256" key="4">
    <source>
        <dbReference type="ARBA" id="ARBA00007637"/>
    </source>
</evidence>
<keyword evidence="12" id="KW-1185">Reference proteome</keyword>
<dbReference type="RefSeq" id="WP_107034886.1">
    <property type="nucleotide sequence ID" value="NZ_CAONGC010000003.1"/>
</dbReference>
<evidence type="ECO:0000256" key="9">
    <source>
        <dbReference type="RuleBase" id="RU366046"/>
    </source>
</evidence>
<comment type="pathway">
    <text evidence="3 9">Carbohydrate metabolism; galactose metabolism.</text>
</comment>
<organism evidence="11 12">
    <name type="scientific">Paramuribaculum intestinale</name>
    <dbReference type="NCBI Taxonomy" id="2094151"/>
    <lineage>
        <taxon>Bacteria</taxon>
        <taxon>Pseudomonadati</taxon>
        <taxon>Bacteroidota</taxon>
        <taxon>Bacteroidia</taxon>
        <taxon>Bacteroidales</taxon>
        <taxon>Muribaculaceae</taxon>
        <taxon>Paramuribaculum</taxon>
    </lineage>
</organism>
<dbReference type="GO" id="GO:0003978">
    <property type="term" value="F:UDP-glucose 4-epimerase activity"/>
    <property type="evidence" value="ECO:0007669"/>
    <property type="project" value="UniProtKB-UniRule"/>
</dbReference>
<protein>
    <recommendedName>
        <fullName evidence="6 9">UDP-glucose 4-epimerase</fullName>
        <ecNumber evidence="5 9">5.1.3.2</ecNumber>
    </recommendedName>
</protein>
<evidence type="ECO:0000259" key="10">
    <source>
        <dbReference type="Pfam" id="PF16363"/>
    </source>
</evidence>